<dbReference type="PANTHER" id="PTHR22576:SF37">
    <property type="entry name" value="MUCOSA-ASSOCIATED LYMPHOID TISSUE LYMPHOMA TRANSLOCATION PROTEIN 1"/>
    <property type="match status" value="1"/>
</dbReference>
<sequence>MRGSLACARAVVLLVLACLVWLGPAAAAESGRRVALVIGNGAYRHVPKLPNPPRDAEAVAAALKAVGFDVALVLDADESGMRKALQALEDRAQGAAIALVYFAGHGLEVDGTNYIVPVDAELARDTHVRDEAISLDRILDAVSQASTLRLVLLDACRNDPFTTRMVRTSATRSIGRGLARVEPDPATLVSFAAEAGSTADDGDGAHSPYAQALLDNIATPGLELNFVFRRINAEVRQATAGAQRPVYYGSLGKDEVYLVPAAPKPEPPPPPLPRIEDADRTLADQALTADMPLEELYWRTIRSSTRAEDFKGYLRRFPTGAHADLAEARVTALTRAAEVGALVPGGAEDHADKAALRQAAMDRIGRLPVNMIQYGLAALGFRLDTVSGVLDAQTRRAVRDYQGSVNTAQTGELTAQETVDLILAAAAAGDSRSETTLGFMTASGVGLERDYAVARAWLAKAAAQQEPYAYVNLAMLYRDGLGGSADKAKARTLFQEAVRHGVPEAQRALDDMDRAK</sequence>
<dbReference type="EMBL" id="JAUSVX010000001">
    <property type="protein sequence ID" value="MDQ0467648.1"/>
    <property type="molecule type" value="Genomic_DNA"/>
</dbReference>
<gene>
    <name evidence="3" type="ORF">QO011_000643</name>
</gene>
<accession>A0ABU0J055</accession>
<dbReference type="SUPFAM" id="SSF52129">
    <property type="entry name" value="Caspase-like"/>
    <property type="match status" value="1"/>
</dbReference>
<dbReference type="PROSITE" id="PS50208">
    <property type="entry name" value="CASPASE_P20"/>
    <property type="match status" value="1"/>
</dbReference>
<dbReference type="InterPro" id="IPR001309">
    <property type="entry name" value="Pept_C14_p20"/>
</dbReference>
<dbReference type="InterPro" id="IPR036365">
    <property type="entry name" value="PGBD-like_sf"/>
</dbReference>
<dbReference type="PANTHER" id="PTHR22576">
    <property type="entry name" value="MUCOSA ASSOCIATED LYMPHOID TISSUE LYMPHOMA TRANSLOCATION PROTEIN 1/PARACASPASE"/>
    <property type="match status" value="1"/>
</dbReference>
<dbReference type="InterPro" id="IPR006597">
    <property type="entry name" value="Sel1-like"/>
</dbReference>
<protein>
    <submittedName>
        <fullName evidence="3">Caspase-like protein</fullName>
    </submittedName>
</protein>
<evidence type="ECO:0000313" key="4">
    <source>
        <dbReference type="Proteomes" id="UP001242480"/>
    </source>
</evidence>
<dbReference type="InterPro" id="IPR011990">
    <property type="entry name" value="TPR-like_helical_dom_sf"/>
</dbReference>
<dbReference type="Pfam" id="PF01471">
    <property type="entry name" value="PG_binding_1"/>
    <property type="match status" value="1"/>
</dbReference>
<evidence type="ECO:0000256" key="1">
    <source>
        <dbReference type="SAM" id="SignalP"/>
    </source>
</evidence>
<dbReference type="InterPro" id="IPR002477">
    <property type="entry name" value="Peptidoglycan-bd-like"/>
</dbReference>
<dbReference type="InterPro" id="IPR011600">
    <property type="entry name" value="Pept_C14_caspase"/>
</dbReference>
<dbReference type="SUPFAM" id="SSF47090">
    <property type="entry name" value="PGBD-like"/>
    <property type="match status" value="1"/>
</dbReference>
<dbReference type="Pfam" id="PF00656">
    <property type="entry name" value="Peptidase_C14"/>
    <property type="match status" value="1"/>
</dbReference>
<proteinExistence type="predicted"/>
<dbReference type="Proteomes" id="UP001242480">
    <property type="component" value="Unassembled WGS sequence"/>
</dbReference>
<keyword evidence="4" id="KW-1185">Reference proteome</keyword>
<dbReference type="Gene3D" id="3.40.50.1460">
    <property type="match status" value="1"/>
</dbReference>
<name>A0ABU0J055_9HYPH</name>
<feature type="chain" id="PRO_5046431624" evidence="1">
    <location>
        <begin position="28"/>
        <end position="516"/>
    </location>
</feature>
<dbReference type="Gene3D" id="1.25.40.10">
    <property type="entry name" value="Tetratricopeptide repeat domain"/>
    <property type="match status" value="1"/>
</dbReference>
<evidence type="ECO:0000313" key="3">
    <source>
        <dbReference type="EMBL" id="MDQ0467648.1"/>
    </source>
</evidence>
<organism evidence="3 4">
    <name type="scientific">Labrys wisconsinensis</name>
    <dbReference type="NCBI Taxonomy" id="425677"/>
    <lineage>
        <taxon>Bacteria</taxon>
        <taxon>Pseudomonadati</taxon>
        <taxon>Pseudomonadota</taxon>
        <taxon>Alphaproteobacteria</taxon>
        <taxon>Hyphomicrobiales</taxon>
        <taxon>Xanthobacteraceae</taxon>
        <taxon>Labrys</taxon>
    </lineage>
</organism>
<feature type="signal peptide" evidence="1">
    <location>
        <begin position="1"/>
        <end position="27"/>
    </location>
</feature>
<dbReference type="Pfam" id="PF08238">
    <property type="entry name" value="Sel1"/>
    <property type="match status" value="2"/>
</dbReference>
<keyword evidence="1" id="KW-0732">Signal</keyword>
<comment type="caution">
    <text evidence="3">The sequence shown here is derived from an EMBL/GenBank/DDBJ whole genome shotgun (WGS) entry which is preliminary data.</text>
</comment>
<dbReference type="SMART" id="SM00671">
    <property type="entry name" value="SEL1"/>
    <property type="match status" value="2"/>
</dbReference>
<reference evidence="3 4" key="1">
    <citation type="submission" date="2023-07" db="EMBL/GenBank/DDBJ databases">
        <title>Genomic Encyclopedia of Type Strains, Phase IV (KMG-IV): sequencing the most valuable type-strain genomes for metagenomic binning, comparative biology and taxonomic classification.</title>
        <authorList>
            <person name="Goeker M."/>
        </authorList>
    </citation>
    <scope>NUCLEOTIDE SEQUENCE [LARGE SCALE GENOMIC DNA]</scope>
    <source>
        <strain evidence="3 4">DSM 19619</strain>
    </source>
</reference>
<dbReference type="SUPFAM" id="SSF81901">
    <property type="entry name" value="HCP-like"/>
    <property type="match status" value="1"/>
</dbReference>
<feature type="domain" description="Caspase family p20" evidence="2">
    <location>
        <begin position="31"/>
        <end position="160"/>
    </location>
</feature>
<dbReference type="InterPro" id="IPR052039">
    <property type="entry name" value="Caspase-related_regulators"/>
</dbReference>
<evidence type="ECO:0000259" key="2">
    <source>
        <dbReference type="PROSITE" id="PS50208"/>
    </source>
</evidence>
<dbReference type="InterPro" id="IPR029030">
    <property type="entry name" value="Caspase-like_dom_sf"/>
</dbReference>